<name>A0A2Z2NMJ0_9GAMM</name>
<dbReference type="RefSeq" id="WP_088917734.1">
    <property type="nucleotide sequence ID" value="NZ_CP018632.1"/>
</dbReference>
<reference evidence="1 2" key="1">
    <citation type="submission" date="2016-12" db="EMBL/GenBank/DDBJ databases">
        <authorList>
            <person name="Song W.-J."/>
            <person name="Kurnit D.M."/>
        </authorList>
    </citation>
    <scope>NUCLEOTIDE SEQUENCE [LARGE SCALE GENOMIC DNA]</scope>
    <source>
        <strain evidence="1 2">IMCC3135</strain>
    </source>
</reference>
<dbReference type="EMBL" id="CP018632">
    <property type="protein sequence ID" value="ASJ72423.1"/>
    <property type="molecule type" value="Genomic_DNA"/>
</dbReference>
<dbReference type="GO" id="GO:0030246">
    <property type="term" value="F:carbohydrate binding"/>
    <property type="evidence" value="ECO:0007669"/>
    <property type="project" value="InterPro"/>
</dbReference>
<organism evidence="1 2">
    <name type="scientific">Granulosicoccus antarcticus IMCC3135</name>
    <dbReference type="NCBI Taxonomy" id="1192854"/>
    <lineage>
        <taxon>Bacteria</taxon>
        <taxon>Pseudomonadati</taxon>
        <taxon>Pseudomonadota</taxon>
        <taxon>Gammaproteobacteria</taxon>
        <taxon>Chromatiales</taxon>
        <taxon>Granulosicoccaceae</taxon>
        <taxon>Granulosicoccus</taxon>
    </lineage>
</organism>
<dbReference type="AlphaFoldDB" id="A0A2Z2NMJ0"/>
<sequence>MILIESDHWRLWCDPQIGVQWMAAEVQRQGTWHAVVPDCREASPSNATTSLSRAGQNVAAPLPAANFHMLPYSNRIRDGRFEFQGQSVQLADADKHAIHGALRKLPWKIASSDSHSLTCTLHSSDHPELNWPWAIDATIKQSIDGDRLSSTLILTNRAETDMPAGFGWHPYFVREVNGSEPTLTLPVQGIFPDEAGDCLPDGAPVELPNALDFRQAKSLDKNQRIDCCLSELNGPCVIDWKDGGIQLHMTASEICRFLILYNPDMPHFAVEPVTNANDAFNLASQGVDAGVEVLKPGQSMEATMTLQAIVT</sequence>
<dbReference type="KEGG" id="gai:IMCC3135_11665"/>
<gene>
    <name evidence="1" type="primary">galM</name>
    <name evidence="1" type="ORF">IMCC3135_11665</name>
</gene>
<protein>
    <submittedName>
        <fullName evidence="1">Aldose 1-epimerase</fullName>
        <ecNumber evidence="1">5.1.3.3</ecNumber>
    </submittedName>
</protein>
<dbReference type="InterPro" id="IPR008183">
    <property type="entry name" value="Aldose_1/G6P_1-epimerase"/>
</dbReference>
<dbReference type="GO" id="GO:0005975">
    <property type="term" value="P:carbohydrate metabolic process"/>
    <property type="evidence" value="ECO:0007669"/>
    <property type="project" value="InterPro"/>
</dbReference>
<dbReference type="OrthoDB" id="9808779at2"/>
<keyword evidence="1" id="KW-0413">Isomerase</keyword>
<dbReference type="GO" id="GO:0004034">
    <property type="term" value="F:aldose 1-epimerase activity"/>
    <property type="evidence" value="ECO:0007669"/>
    <property type="project" value="UniProtKB-EC"/>
</dbReference>
<evidence type="ECO:0000313" key="2">
    <source>
        <dbReference type="Proteomes" id="UP000250079"/>
    </source>
</evidence>
<dbReference type="SUPFAM" id="SSF74650">
    <property type="entry name" value="Galactose mutarotase-like"/>
    <property type="match status" value="1"/>
</dbReference>
<dbReference type="InterPro" id="IPR011013">
    <property type="entry name" value="Gal_mutarotase_sf_dom"/>
</dbReference>
<dbReference type="Gene3D" id="2.70.98.10">
    <property type="match status" value="1"/>
</dbReference>
<dbReference type="Proteomes" id="UP000250079">
    <property type="component" value="Chromosome"/>
</dbReference>
<dbReference type="InterPro" id="IPR014718">
    <property type="entry name" value="GH-type_carb-bd"/>
</dbReference>
<evidence type="ECO:0000313" key="1">
    <source>
        <dbReference type="EMBL" id="ASJ72423.1"/>
    </source>
</evidence>
<accession>A0A2Z2NMJ0</accession>
<dbReference type="EC" id="5.1.3.3" evidence="1"/>
<proteinExistence type="predicted"/>
<dbReference type="Pfam" id="PF01263">
    <property type="entry name" value="Aldose_epim"/>
    <property type="match status" value="1"/>
</dbReference>
<keyword evidence="2" id="KW-1185">Reference proteome</keyword>